<feature type="coiled-coil region" evidence="1">
    <location>
        <begin position="182"/>
        <end position="251"/>
    </location>
</feature>
<dbReference type="GO" id="GO:0005737">
    <property type="term" value="C:cytoplasm"/>
    <property type="evidence" value="ECO:0007669"/>
    <property type="project" value="TreeGrafter"/>
</dbReference>
<gene>
    <name evidence="2" type="ORF">XELAEV_180074941mg</name>
</gene>
<evidence type="ECO:0000256" key="1">
    <source>
        <dbReference type="SAM" id="Coils"/>
    </source>
</evidence>
<proteinExistence type="predicted"/>
<evidence type="ECO:0000313" key="3">
    <source>
        <dbReference type="Proteomes" id="UP000694892"/>
    </source>
</evidence>
<reference evidence="3" key="1">
    <citation type="journal article" date="2016" name="Nature">
        <title>Genome evolution in the allotetraploid frog Xenopus laevis.</title>
        <authorList>
            <person name="Session A.M."/>
            <person name="Uno Y."/>
            <person name="Kwon T."/>
            <person name="Chapman J.A."/>
            <person name="Toyoda A."/>
            <person name="Takahashi S."/>
            <person name="Fukui A."/>
            <person name="Hikosaka A."/>
            <person name="Suzuki A."/>
            <person name="Kondo M."/>
            <person name="van Heeringen S.J."/>
            <person name="Quigley I."/>
            <person name="Heinz S."/>
            <person name="Ogino H."/>
            <person name="Ochi H."/>
            <person name="Hellsten U."/>
            <person name="Lyons J.B."/>
            <person name="Simakov O."/>
            <person name="Putnam N."/>
            <person name="Stites J."/>
            <person name="Kuroki Y."/>
            <person name="Tanaka T."/>
            <person name="Michiue T."/>
            <person name="Watanabe M."/>
            <person name="Bogdanovic O."/>
            <person name="Lister R."/>
            <person name="Georgiou G."/>
            <person name="Paranjpe S.S."/>
            <person name="van Kruijsbergen I."/>
            <person name="Shu S."/>
            <person name="Carlson J."/>
            <person name="Kinoshita T."/>
            <person name="Ohta Y."/>
            <person name="Mawaribuchi S."/>
            <person name="Jenkins J."/>
            <person name="Grimwood J."/>
            <person name="Schmutz J."/>
            <person name="Mitros T."/>
            <person name="Mozaffari S.V."/>
            <person name="Suzuki Y."/>
            <person name="Haramoto Y."/>
            <person name="Yamamoto T.S."/>
            <person name="Takagi C."/>
            <person name="Heald R."/>
            <person name="Miller K."/>
            <person name="Haudenschild C."/>
            <person name="Kitzman J."/>
            <person name="Nakayama T."/>
            <person name="Izutsu Y."/>
            <person name="Robert J."/>
            <person name="Fortriede J."/>
            <person name="Burns K."/>
            <person name="Lotay V."/>
            <person name="Karimi K."/>
            <person name="Yasuoka Y."/>
            <person name="Dichmann D.S."/>
            <person name="Flajnik M.F."/>
            <person name="Houston D.W."/>
            <person name="Shendure J."/>
            <person name="DuPasquier L."/>
            <person name="Vize P.D."/>
            <person name="Zorn A.M."/>
            <person name="Ito M."/>
            <person name="Marcotte E.M."/>
            <person name="Wallingford J.B."/>
            <person name="Ito Y."/>
            <person name="Asashima M."/>
            <person name="Ueno N."/>
            <person name="Matsuda Y."/>
            <person name="Veenstra G.J."/>
            <person name="Fujiyama A."/>
            <person name="Harland R.M."/>
            <person name="Taira M."/>
            <person name="Rokhsar D.S."/>
        </authorList>
    </citation>
    <scope>NUCLEOTIDE SEQUENCE [LARGE SCALE GENOMIC DNA]</scope>
    <source>
        <strain evidence="3">J</strain>
    </source>
</reference>
<dbReference type="GO" id="GO:0032982">
    <property type="term" value="C:myosin filament"/>
    <property type="evidence" value="ECO:0007669"/>
    <property type="project" value="TreeGrafter"/>
</dbReference>
<feature type="coiled-coil region" evidence="1">
    <location>
        <begin position="22"/>
        <end position="112"/>
    </location>
</feature>
<protein>
    <submittedName>
        <fullName evidence="2">Uncharacterized protein</fullName>
    </submittedName>
</protein>
<sequence>LEESEAKCAEALKCQKSLSFELDSLHMELENLSRNKNMADEQLFQLQREKTELLKRIDEDQEDLNELMKKHKALIAQSANDITHIRDLQTKLEDTKKEKQIIQEKLQVAQSRIDYLEQSMVERSIVSRQEAVICDLESKMEFQRAQIKRFEVLILRLRDNMIKMGEELDNAADSEAREKENAKYYQIRMEEMKVEMNELLQREMEACRRRVELETQVYELSAMRQTLQADLETSIRRIADLQAALEEVESSDDSDTER</sequence>
<dbReference type="GO" id="GO:0016461">
    <property type="term" value="C:unconventional myosin complex"/>
    <property type="evidence" value="ECO:0007669"/>
    <property type="project" value="TreeGrafter"/>
</dbReference>
<dbReference type="GO" id="GO:0051015">
    <property type="term" value="F:actin filament binding"/>
    <property type="evidence" value="ECO:0007669"/>
    <property type="project" value="TreeGrafter"/>
</dbReference>
<dbReference type="AlphaFoldDB" id="A0A974I4K2"/>
<feature type="non-terminal residue" evidence="2">
    <location>
        <position position="1"/>
    </location>
</feature>
<dbReference type="OMA" id="AGARCHW"/>
<dbReference type="GO" id="GO:0016460">
    <property type="term" value="C:myosin II complex"/>
    <property type="evidence" value="ECO:0007669"/>
    <property type="project" value="TreeGrafter"/>
</dbReference>
<organism evidence="2 3">
    <name type="scientific">Xenopus laevis</name>
    <name type="common">African clawed frog</name>
    <dbReference type="NCBI Taxonomy" id="8355"/>
    <lineage>
        <taxon>Eukaryota</taxon>
        <taxon>Metazoa</taxon>
        <taxon>Chordata</taxon>
        <taxon>Craniata</taxon>
        <taxon>Vertebrata</taxon>
        <taxon>Euteleostomi</taxon>
        <taxon>Amphibia</taxon>
        <taxon>Batrachia</taxon>
        <taxon>Anura</taxon>
        <taxon>Pipoidea</taxon>
        <taxon>Pipidae</taxon>
        <taxon>Xenopodinae</taxon>
        <taxon>Xenopus</taxon>
        <taxon>Xenopus</taxon>
    </lineage>
</organism>
<name>A0A974I4K2_XENLA</name>
<dbReference type="EMBL" id="CM004466">
    <property type="protein sequence ID" value="OCU01718.1"/>
    <property type="molecule type" value="Genomic_DNA"/>
</dbReference>
<dbReference type="PANTHER" id="PTHR45615">
    <property type="entry name" value="MYOSIN HEAVY CHAIN, NON-MUSCLE"/>
    <property type="match status" value="1"/>
</dbReference>
<accession>A0A974I4K2</accession>
<dbReference type="PANTHER" id="PTHR45615:SF8">
    <property type="entry name" value="UNCONVENTIONAL MYOSIN-XVIIIB"/>
    <property type="match status" value="1"/>
</dbReference>
<evidence type="ECO:0000313" key="2">
    <source>
        <dbReference type="EMBL" id="OCU01718.1"/>
    </source>
</evidence>
<keyword evidence="1" id="KW-0175">Coiled coil</keyword>
<dbReference type="Proteomes" id="UP000694892">
    <property type="component" value="Chromosome 1L"/>
</dbReference>
<dbReference type="GO" id="GO:0031032">
    <property type="term" value="P:actomyosin structure organization"/>
    <property type="evidence" value="ECO:0007669"/>
    <property type="project" value="TreeGrafter"/>
</dbReference>